<feature type="domain" description="RCK N-terminal" evidence="1">
    <location>
        <begin position="1"/>
        <end position="118"/>
    </location>
</feature>
<dbReference type="STRING" id="1123313.GCA_000420345_01197"/>
<dbReference type="Proteomes" id="UP000255523">
    <property type="component" value="Unassembled WGS sequence"/>
</dbReference>
<reference evidence="4 5" key="1">
    <citation type="submission" date="2018-06" db="EMBL/GenBank/DDBJ databases">
        <authorList>
            <consortium name="Pathogen Informatics"/>
            <person name="Doyle S."/>
        </authorList>
    </citation>
    <scope>NUCLEOTIDE SEQUENCE [LARGE SCALE GENOMIC DNA]</scope>
    <source>
        <strain evidence="4 5">NCTC11087</strain>
    </source>
</reference>
<evidence type="ECO:0000313" key="5">
    <source>
        <dbReference type="Proteomes" id="UP000255523"/>
    </source>
</evidence>
<feature type="domain" description="RCK C-terminal" evidence="2">
    <location>
        <begin position="134"/>
        <end position="217"/>
    </location>
</feature>
<evidence type="ECO:0000259" key="2">
    <source>
        <dbReference type="PROSITE" id="PS51202"/>
    </source>
</evidence>
<keyword evidence="5" id="KW-1185">Reference proteome</keyword>
<dbReference type="EMBL" id="UHFX01000003">
    <property type="protein sequence ID" value="SUO04539.1"/>
    <property type="molecule type" value="Genomic_DNA"/>
</dbReference>
<accession>A0A380LL36</accession>
<evidence type="ECO:0000313" key="4">
    <source>
        <dbReference type="EMBL" id="SUO04539.1"/>
    </source>
</evidence>
<evidence type="ECO:0000313" key="3">
    <source>
        <dbReference type="EMBL" id="RGD72821.1"/>
    </source>
</evidence>
<dbReference type="Pfam" id="PF02080">
    <property type="entry name" value="TrkA_C"/>
    <property type="match status" value="1"/>
</dbReference>
<organism evidence="4 5">
    <name type="scientific">Faecalicoccus pleomorphus</name>
    <dbReference type="NCBI Taxonomy" id="1323"/>
    <lineage>
        <taxon>Bacteria</taxon>
        <taxon>Bacillati</taxon>
        <taxon>Bacillota</taxon>
        <taxon>Erysipelotrichia</taxon>
        <taxon>Erysipelotrichales</taxon>
        <taxon>Erysipelotrichaceae</taxon>
        <taxon>Faecalicoccus</taxon>
    </lineage>
</organism>
<dbReference type="InterPro" id="IPR036721">
    <property type="entry name" value="RCK_C_sf"/>
</dbReference>
<gene>
    <name evidence="4" type="primary">trkA_2</name>
    <name evidence="3" type="ORF">DXC78_12250</name>
    <name evidence="4" type="ORF">NCTC11087_01460</name>
</gene>
<dbReference type="EMBL" id="QUSK01000040">
    <property type="protein sequence ID" value="RGD72821.1"/>
    <property type="molecule type" value="Genomic_DNA"/>
</dbReference>
<dbReference type="RefSeq" id="WP_022790045.1">
    <property type="nucleotide sequence ID" value="NZ_CALCIP010000017.1"/>
</dbReference>
<proteinExistence type="predicted"/>
<dbReference type="InterPro" id="IPR003148">
    <property type="entry name" value="RCK_N"/>
</dbReference>
<dbReference type="InterPro" id="IPR050721">
    <property type="entry name" value="Trk_Ktr_HKT_K-transport"/>
</dbReference>
<reference evidence="3 6" key="2">
    <citation type="submission" date="2018-08" db="EMBL/GenBank/DDBJ databases">
        <title>A genome reference for cultivated species of the human gut microbiota.</title>
        <authorList>
            <person name="Zou Y."/>
            <person name="Xue W."/>
            <person name="Luo G."/>
        </authorList>
    </citation>
    <scope>NUCLEOTIDE SEQUENCE [LARGE SCALE GENOMIC DNA]</scope>
    <source>
        <strain evidence="3 6">TF08-11</strain>
    </source>
</reference>
<protein>
    <submittedName>
        <fullName evidence="4">Trk family potassium uptake protein</fullName>
    </submittedName>
    <submittedName>
        <fullName evidence="3">TrkA family potassium uptake protein</fullName>
    </submittedName>
</protein>
<dbReference type="InterPro" id="IPR036291">
    <property type="entry name" value="NAD(P)-bd_dom_sf"/>
</dbReference>
<dbReference type="SUPFAM" id="SSF51735">
    <property type="entry name" value="NAD(P)-binding Rossmann-fold domains"/>
    <property type="match status" value="1"/>
</dbReference>
<dbReference type="OrthoDB" id="9776294at2"/>
<dbReference type="GO" id="GO:0008324">
    <property type="term" value="F:monoatomic cation transmembrane transporter activity"/>
    <property type="evidence" value="ECO:0007669"/>
    <property type="project" value="InterPro"/>
</dbReference>
<dbReference type="InterPro" id="IPR006037">
    <property type="entry name" value="RCK_C"/>
</dbReference>
<name>A0A380LL36_9FIRM</name>
<dbReference type="SUPFAM" id="SSF116726">
    <property type="entry name" value="TrkA C-terminal domain-like"/>
    <property type="match status" value="1"/>
</dbReference>
<dbReference type="PROSITE" id="PS51202">
    <property type="entry name" value="RCK_C"/>
    <property type="match status" value="1"/>
</dbReference>
<dbReference type="GeneID" id="77462413"/>
<dbReference type="AlphaFoldDB" id="A0A380LL36"/>
<evidence type="ECO:0000259" key="1">
    <source>
        <dbReference type="PROSITE" id="PS51201"/>
    </source>
</evidence>
<dbReference type="GO" id="GO:0006813">
    <property type="term" value="P:potassium ion transport"/>
    <property type="evidence" value="ECO:0007669"/>
    <property type="project" value="InterPro"/>
</dbReference>
<dbReference type="Gene3D" id="3.40.50.720">
    <property type="entry name" value="NAD(P)-binding Rossmann-like Domain"/>
    <property type="match status" value="1"/>
</dbReference>
<dbReference type="Gene3D" id="3.30.70.1450">
    <property type="entry name" value="Regulator of K+ conductance, C-terminal domain"/>
    <property type="match status" value="1"/>
</dbReference>
<dbReference type="Proteomes" id="UP000260721">
    <property type="component" value="Unassembled WGS sequence"/>
</dbReference>
<dbReference type="PANTHER" id="PTHR43833">
    <property type="entry name" value="POTASSIUM CHANNEL PROTEIN 2-RELATED-RELATED"/>
    <property type="match status" value="1"/>
</dbReference>
<dbReference type="Pfam" id="PF02254">
    <property type="entry name" value="TrkA_N"/>
    <property type="match status" value="1"/>
</dbReference>
<evidence type="ECO:0000313" key="6">
    <source>
        <dbReference type="Proteomes" id="UP000260721"/>
    </source>
</evidence>
<sequence>MKTVLIIGLGRFGRHLATRMAKLGNEVMVVDQDAEVVEKLLPIVTDGKIGDCTDEEVLRSLGVNNYDICFVCTGSSFQSSLEITDQLKVLGAKKVISKADRDIQAKFLLKNGADEVVYPNRDIAEKMAVRCSMNNVFDYVELSQGYSIYEIPPLPKWVGRTVGEVDIRRQYSLSIISTKKEGKLDMLPGAGHVIEADEHLVVIGLQKDIDRVVGQFK</sequence>
<dbReference type="PROSITE" id="PS51201">
    <property type="entry name" value="RCK_N"/>
    <property type="match status" value="1"/>
</dbReference>
<dbReference type="PANTHER" id="PTHR43833:SF7">
    <property type="entry name" value="KTR SYSTEM POTASSIUM UPTAKE PROTEIN C"/>
    <property type="match status" value="1"/>
</dbReference>